<protein>
    <submittedName>
        <fullName evidence="1">Uncharacterized protein</fullName>
    </submittedName>
</protein>
<gene>
    <name evidence="1" type="ORF">AVEN_182940_1</name>
</gene>
<dbReference type="EMBL" id="BGPR01000988">
    <property type="protein sequence ID" value="GBM42170.1"/>
    <property type="molecule type" value="Genomic_DNA"/>
</dbReference>
<sequence>MISHHCNLAAIRSIKHGGKVPIPLLALVAFCNRRENLEASHSPPVGLHRVHQTIKTDIKNILLLPWAEFRKRKSSPGLDLIIPWWIRSRTGIRGSFLSDSACPDCLTGNVLMVQKESAAFDNFPMMANGTSSGGTSWLEIKSYLRALQKKFLALDSRKVVLGRKE</sequence>
<dbReference type="AlphaFoldDB" id="A0A4Y2FL12"/>
<comment type="caution">
    <text evidence="1">The sequence shown here is derived from an EMBL/GenBank/DDBJ whole genome shotgun (WGS) entry which is preliminary data.</text>
</comment>
<accession>A0A4Y2FL12</accession>
<dbReference type="Proteomes" id="UP000499080">
    <property type="component" value="Unassembled WGS sequence"/>
</dbReference>
<evidence type="ECO:0000313" key="1">
    <source>
        <dbReference type="EMBL" id="GBM42170.1"/>
    </source>
</evidence>
<proteinExistence type="predicted"/>
<evidence type="ECO:0000313" key="2">
    <source>
        <dbReference type="Proteomes" id="UP000499080"/>
    </source>
</evidence>
<organism evidence="1 2">
    <name type="scientific">Araneus ventricosus</name>
    <name type="common">Orbweaver spider</name>
    <name type="synonym">Epeira ventricosa</name>
    <dbReference type="NCBI Taxonomy" id="182803"/>
    <lineage>
        <taxon>Eukaryota</taxon>
        <taxon>Metazoa</taxon>
        <taxon>Ecdysozoa</taxon>
        <taxon>Arthropoda</taxon>
        <taxon>Chelicerata</taxon>
        <taxon>Arachnida</taxon>
        <taxon>Araneae</taxon>
        <taxon>Araneomorphae</taxon>
        <taxon>Entelegynae</taxon>
        <taxon>Araneoidea</taxon>
        <taxon>Araneidae</taxon>
        <taxon>Araneus</taxon>
    </lineage>
</organism>
<keyword evidence="2" id="KW-1185">Reference proteome</keyword>
<reference evidence="1 2" key="1">
    <citation type="journal article" date="2019" name="Sci. Rep.">
        <title>Orb-weaving spider Araneus ventricosus genome elucidates the spidroin gene catalogue.</title>
        <authorList>
            <person name="Kono N."/>
            <person name="Nakamura H."/>
            <person name="Ohtoshi R."/>
            <person name="Moran D.A.P."/>
            <person name="Shinohara A."/>
            <person name="Yoshida Y."/>
            <person name="Fujiwara M."/>
            <person name="Mori M."/>
            <person name="Tomita M."/>
            <person name="Arakawa K."/>
        </authorList>
    </citation>
    <scope>NUCLEOTIDE SEQUENCE [LARGE SCALE GENOMIC DNA]</scope>
</reference>
<name>A0A4Y2FL12_ARAVE</name>